<dbReference type="InterPro" id="IPR025451">
    <property type="entry name" value="DUF4211"/>
</dbReference>
<accession>F4PVJ4</accession>
<feature type="compositionally biased region" description="Acidic residues" evidence="1">
    <location>
        <begin position="1034"/>
        <end position="1043"/>
    </location>
</feature>
<feature type="compositionally biased region" description="Basic and acidic residues" evidence="1">
    <location>
        <begin position="510"/>
        <end position="526"/>
    </location>
</feature>
<feature type="compositionally biased region" description="Basic residues" evidence="1">
    <location>
        <begin position="994"/>
        <end position="1005"/>
    </location>
</feature>
<feature type="compositionally biased region" description="Low complexity" evidence="1">
    <location>
        <begin position="759"/>
        <end position="768"/>
    </location>
</feature>
<feature type="compositionally biased region" description="Low complexity" evidence="1">
    <location>
        <begin position="382"/>
        <end position="399"/>
    </location>
</feature>
<organism evidence="3 4">
    <name type="scientific">Cavenderia fasciculata</name>
    <name type="common">Slime mold</name>
    <name type="synonym">Dictyostelium fasciculatum</name>
    <dbReference type="NCBI Taxonomy" id="261658"/>
    <lineage>
        <taxon>Eukaryota</taxon>
        <taxon>Amoebozoa</taxon>
        <taxon>Evosea</taxon>
        <taxon>Eumycetozoa</taxon>
        <taxon>Dictyostelia</taxon>
        <taxon>Acytosteliales</taxon>
        <taxon>Cavenderiaceae</taxon>
        <taxon>Cavenderia</taxon>
    </lineage>
</organism>
<dbReference type="PROSITE" id="PS51038">
    <property type="entry name" value="BAH"/>
    <property type="match status" value="1"/>
</dbReference>
<feature type="compositionally biased region" description="Polar residues" evidence="1">
    <location>
        <begin position="559"/>
        <end position="575"/>
    </location>
</feature>
<feature type="region of interest" description="Disordered" evidence="1">
    <location>
        <begin position="452"/>
        <end position="632"/>
    </location>
</feature>
<dbReference type="GO" id="GO:0003682">
    <property type="term" value="F:chromatin binding"/>
    <property type="evidence" value="ECO:0007669"/>
    <property type="project" value="InterPro"/>
</dbReference>
<dbReference type="CDD" id="cd04370">
    <property type="entry name" value="BAH"/>
    <property type="match status" value="1"/>
</dbReference>
<dbReference type="Pfam" id="PF13926">
    <property type="entry name" value="DUF4211"/>
    <property type="match status" value="1"/>
</dbReference>
<dbReference type="PANTHER" id="PTHR14689">
    <property type="entry name" value="PHORBOL-ESTER_DAG-TYPE DOMAIN-CONTAINING PROTEIN"/>
    <property type="match status" value="1"/>
</dbReference>
<reference evidence="4" key="1">
    <citation type="journal article" date="2011" name="Genome Res.">
        <title>Phylogeny-wide analysis of social amoeba genomes highlights ancient origins for complex intercellular communication.</title>
        <authorList>
            <person name="Heidel A.J."/>
            <person name="Lawal H.M."/>
            <person name="Felder M."/>
            <person name="Schilde C."/>
            <person name="Helps N.R."/>
            <person name="Tunggal B."/>
            <person name="Rivero F."/>
            <person name="John U."/>
            <person name="Schleicher M."/>
            <person name="Eichinger L."/>
            <person name="Platzer M."/>
            <person name="Noegel A.A."/>
            <person name="Schaap P."/>
            <person name="Gloeckner G."/>
        </authorList>
    </citation>
    <scope>NUCLEOTIDE SEQUENCE [LARGE SCALE GENOMIC DNA]</scope>
    <source>
        <strain evidence="4">SH3</strain>
    </source>
</reference>
<evidence type="ECO:0000313" key="3">
    <source>
        <dbReference type="EMBL" id="EGG20008.1"/>
    </source>
</evidence>
<feature type="compositionally biased region" description="Acidic residues" evidence="1">
    <location>
        <begin position="940"/>
        <end position="950"/>
    </location>
</feature>
<dbReference type="OrthoDB" id="21499at2759"/>
<name>F4PVJ4_CACFS</name>
<dbReference type="EMBL" id="GL883013">
    <property type="protein sequence ID" value="EGG20008.1"/>
    <property type="molecule type" value="Genomic_DNA"/>
</dbReference>
<feature type="compositionally biased region" description="Acidic residues" evidence="1">
    <location>
        <begin position="1009"/>
        <end position="1025"/>
    </location>
</feature>
<proteinExistence type="predicted"/>
<sequence>MGRLRKLGDTKTNDIDLYSFKDDDIGDSRKQQDVLLESTTPIMTTTTTTAKNISDIGQPTGPPIDMDDGLITTPTSSQTVGAVTLNDQSFSQPIRLPASIIQQQQEEEELVTTQPMINTTTTTTNTTNEELVPTQPLDFDTTDIIDIDFGSTQSLQQHQQHKQQQQQQKGVQVLKSRGSNTLWVGPPVASVKSMIFYSIMKFNGVDYYTDSIVMIQDTQYPGQDRVYKISSFWETKDKSSQCFIELIPIQRPEETPLGRKAYHGEKQLLPSIECVIKKISTIRKMMFCTVEKYTQWMSRTSYPPNSFYCQDKDYEIMMTKGFKRLEYDGVFTIPLQPLNENPYITTPPAPPNVSSSLESFNSSEGISLPIGKKRKNVEKKQSSSTTTRDSLSLDFTTMDQTDDDDDDIMKSFDKQENEKMDAFNGLKKIQNLDEEEKENAIMDIEGLDRVLESSRRQKSKKKEALDQLKEKRSKKRLKKQGDQEDMELMKQHNSDDSDDNEILVLDSSSDDEKIEIKSPKKKMIIEEKEEEEEMEEMEQEKEEEQQEEQQEEKEEHLQRPQSQEKPSQDLGQKSTPIELDEDEGVGILQYDDGQKGPPPAHDYFNVDSPPTSQPTSTNTTKSSTDTNHYNDLFHMDNFLNDNLSSQAATQQKRANQKIFRPSQSLTPPPKKDVVTFVLTEEDKWNIEDSKMKWMNSGFADQQQQVTNPFKSPKKKLVFVDPIPSSIDSSNIILPSPTVSSAMRFLYQQQKKQPDPPPLSSIRRSSSSSDIDEEQLEIEQERERERMQQDAYNKQQNKEARKKASQQQRKRSSGKSTSTMDKQPIVDIYNIDLDSQEEKEPQQQETPTKRNYKSKKDNDDDMIYTQEPTSRTSPLKRRAYFFDDAKSDDEDDNENYLLDDFVVQDASNSDTSQEEEIVQKKRKNVKKTKKVSPRRNRRNEDDDDDDDDGYLDEIVKPKAPPKKKSPETKSDIDLSSQEENEEQDDSEHEKEGEKPKRRKKSLRKQKPVSEFDDDQENDNDDLDLDDFIVNGKEEEQVEEEESDQEEKKKKKKKQRSKEKWRGQDPLSIKKEVDYLFTKKLTIKESFEVFLQYIVSCIVDKDFIRSVKSNKEDFNYFKESLQRIEDVVVGKKDILVRSSVWQQNFVDDLLYRPIYQAASYEATTNRCQSCKRATHSVTFTATLAGPSYEVSQYWKGDFTKPKSYDDDAETDHTRYEVGSFCLKRSEIFHQLHHYPYTMYINIRGQVKRFMQDNQDSEPVDIVNHFLDDPNWIRSHFLRLQAMLASADEVGGL</sequence>
<gene>
    <name evidence="3" type="ORF">DFA_07124</name>
</gene>
<dbReference type="KEGG" id="dfa:DFA_07124"/>
<evidence type="ECO:0000259" key="2">
    <source>
        <dbReference type="PROSITE" id="PS51038"/>
    </source>
</evidence>
<feature type="region of interest" description="Disordered" evidence="1">
    <location>
        <begin position="747"/>
        <end position="1061"/>
    </location>
</feature>
<dbReference type="Gene3D" id="2.30.30.490">
    <property type="match status" value="1"/>
</dbReference>
<dbReference type="InterPro" id="IPR043151">
    <property type="entry name" value="BAH_sf"/>
</dbReference>
<protein>
    <recommendedName>
        <fullName evidence="2">BAH domain-containing protein</fullName>
    </recommendedName>
</protein>
<dbReference type="OMA" id="CKRATHS"/>
<keyword evidence="4" id="KW-1185">Reference proteome</keyword>
<dbReference type="PANTHER" id="PTHR14689:SF0">
    <property type="entry name" value="COILED-COIL DOMAIN-CONTAINING PROTEIN 82"/>
    <property type="match status" value="1"/>
</dbReference>
<feature type="compositionally biased region" description="Acidic residues" evidence="1">
    <location>
        <begin position="975"/>
        <end position="985"/>
    </location>
</feature>
<dbReference type="Proteomes" id="UP000007797">
    <property type="component" value="Unassembled WGS sequence"/>
</dbReference>
<feature type="compositionally biased region" description="Low complexity" evidence="1">
    <location>
        <begin position="608"/>
        <end position="626"/>
    </location>
</feature>
<feature type="compositionally biased region" description="Basic and acidic residues" evidence="1">
    <location>
        <begin position="479"/>
        <end position="495"/>
    </location>
</feature>
<feature type="compositionally biased region" description="Low complexity" evidence="1">
    <location>
        <begin position="354"/>
        <end position="367"/>
    </location>
</feature>
<feature type="region of interest" description="Disordered" evidence="1">
    <location>
        <begin position="343"/>
        <end position="409"/>
    </location>
</feature>
<feature type="domain" description="BAH" evidence="2">
    <location>
        <begin position="205"/>
        <end position="324"/>
    </location>
</feature>
<dbReference type="InterPro" id="IPR001025">
    <property type="entry name" value="BAH_dom"/>
</dbReference>
<feature type="compositionally biased region" description="Basic and acidic residues" evidence="1">
    <location>
        <begin position="778"/>
        <end position="787"/>
    </location>
</feature>
<evidence type="ECO:0000256" key="1">
    <source>
        <dbReference type="SAM" id="MobiDB-lite"/>
    </source>
</evidence>
<feature type="compositionally biased region" description="Basic residues" evidence="1">
    <location>
        <begin position="919"/>
        <end position="936"/>
    </location>
</feature>
<evidence type="ECO:0000313" key="4">
    <source>
        <dbReference type="Proteomes" id="UP000007797"/>
    </source>
</evidence>
<feature type="compositionally biased region" description="Basic residues" evidence="1">
    <location>
        <begin position="799"/>
        <end position="812"/>
    </location>
</feature>
<dbReference type="GeneID" id="14872219"/>
<dbReference type="GO" id="GO:0005634">
    <property type="term" value="C:nucleus"/>
    <property type="evidence" value="ECO:0007669"/>
    <property type="project" value="TreeGrafter"/>
</dbReference>
<dbReference type="RefSeq" id="XP_004366991.1">
    <property type="nucleotide sequence ID" value="XM_004366934.1"/>
</dbReference>
<feature type="compositionally biased region" description="Acidic residues" evidence="1">
    <location>
        <begin position="527"/>
        <end position="552"/>
    </location>
</feature>